<feature type="transmembrane region" description="Helical" evidence="6">
    <location>
        <begin position="126"/>
        <end position="147"/>
    </location>
</feature>
<dbReference type="PANTHER" id="PTHR12668">
    <property type="entry name" value="TRANSMEMBRANE PROTEIN 14, 15"/>
    <property type="match status" value="1"/>
</dbReference>
<keyword evidence="4 6" id="KW-1133">Transmembrane helix</keyword>
<dbReference type="EMBL" id="LGRX02012786">
    <property type="protein sequence ID" value="KAK3266877.1"/>
    <property type="molecule type" value="Genomic_DNA"/>
</dbReference>
<proteinExistence type="inferred from homology"/>
<dbReference type="Proteomes" id="UP001190700">
    <property type="component" value="Unassembled WGS sequence"/>
</dbReference>
<dbReference type="InterPro" id="IPR005349">
    <property type="entry name" value="TMEM14"/>
</dbReference>
<evidence type="ECO:0000256" key="1">
    <source>
        <dbReference type="ARBA" id="ARBA00004370"/>
    </source>
</evidence>
<comment type="similarity">
    <text evidence="2">Belongs to the TMEM14 family.</text>
</comment>
<evidence type="ECO:0000256" key="4">
    <source>
        <dbReference type="ARBA" id="ARBA00022989"/>
    </source>
</evidence>
<evidence type="ECO:0000256" key="2">
    <source>
        <dbReference type="ARBA" id="ARBA00007590"/>
    </source>
</evidence>
<feature type="transmembrane region" description="Helical" evidence="6">
    <location>
        <begin position="179"/>
        <end position="199"/>
    </location>
</feature>
<protein>
    <submittedName>
        <fullName evidence="7">Uncharacterized protein</fullName>
    </submittedName>
</protein>
<evidence type="ECO:0000313" key="7">
    <source>
        <dbReference type="EMBL" id="KAK3266877.1"/>
    </source>
</evidence>
<dbReference type="AlphaFoldDB" id="A0AAE0FW59"/>
<evidence type="ECO:0000313" key="8">
    <source>
        <dbReference type="Proteomes" id="UP001190700"/>
    </source>
</evidence>
<dbReference type="Pfam" id="PF03647">
    <property type="entry name" value="Tmemb_14"/>
    <property type="match status" value="1"/>
</dbReference>
<sequence>MQRVACSRALSSANVVASASADSKVHYRRKCSPRTSSSTFASLRPLQGAQATFTLRSPRRVNASRTHILSLRNQAASSAAEPPAEAPSKSSSIIPMHDFCMTIPYGFIIALGGVMGFVMKGSTKSLMMGGGSGALLMILGFFSLTIWKSGKSALPVTIICTVLSSGLTAMMGKRWMMGAGMMPSGIIAIMSGIMVLFYLKNMLTGGNPLPQKEESENKDE</sequence>
<evidence type="ECO:0000256" key="3">
    <source>
        <dbReference type="ARBA" id="ARBA00022692"/>
    </source>
</evidence>
<keyword evidence="5 6" id="KW-0472">Membrane</keyword>
<reference evidence="7 8" key="1">
    <citation type="journal article" date="2015" name="Genome Biol. Evol.">
        <title>Comparative Genomics of a Bacterivorous Green Alga Reveals Evolutionary Causalities and Consequences of Phago-Mixotrophic Mode of Nutrition.</title>
        <authorList>
            <person name="Burns J.A."/>
            <person name="Paasch A."/>
            <person name="Narechania A."/>
            <person name="Kim E."/>
        </authorList>
    </citation>
    <scope>NUCLEOTIDE SEQUENCE [LARGE SCALE GENOMIC DNA]</scope>
    <source>
        <strain evidence="7 8">PLY_AMNH</strain>
    </source>
</reference>
<dbReference type="GO" id="GO:0015245">
    <property type="term" value="F:fatty acid transmembrane transporter activity"/>
    <property type="evidence" value="ECO:0007669"/>
    <property type="project" value="TreeGrafter"/>
</dbReference>
<accession>A0AAE0FW59</accession>
<gene>
    <name evidence="7" type="ORF">CYMTET_24531</name>
</gene>
<evidence type="ECO:0000256" key="6">
    <source>
        <dbReference type="SAM" id="Phobius"/>
    </source>
</evidence>
<evidence type="ECO:0000256" key="5">
    <source>
        <dbReference type="ARBA" id="ARBA00023136"/>
    </source>
</evidence>
<keyword evidence="3 6" id="KW-0812">Transmembrane</keyword>
<dbReference type="Gene3D" id="1.10.10.1740">
    <property type="entry name" value="Transmembrane protein 14-like"/>
    <property type="match status" value="1"/>
</dbReference>
<feature type="transmembrane region" description="Helical" evidence="6">
    <location>
        <begin position="102"/>
        <end position="119"/>
    </location>
</feature>
<comment type="caution">
    <text evidence="7">The sequence shown here is derived from an EMBL/GenBank/DDBJ whole genome shotgun (WGS) entry which is preliminary data.</text>
</comment>
<dbReference type="GO" id="GO:0009706">
    <property type="term" value="C:chloroplast inner membrane"/>
    <property type="evidence" value="ECO:0007669"/>
    <property type="project" value="TreeGrafter"/>
</dbReference>
<comment type="subcellular location">
    <subcellularLocation>
        <location evidence="1">Membrane</location>
    </subcellularLocation>
</comment>
<name>A0AAE0FW59_9CHLO</name>
<keyword evidence="8" id="KW-1185">Reference proteome</keyword>
<organism evidence="7 8">
    <name type="scientific">Cymbomonas tetramitiformis</name>
    <dbReference type="NCBI Taxonomy" id="36881"/>
    <lineage>
        <taxon>Eukaryota</taxon>
        <taxon>Viridiplantae</taxon>
        <taxon>Chlorophyta</taxon>
        <taxon>Pyramimonadophyceae</taxon>
        <taxon>Pyramimonadales</taxon>
        <taxon>Pyramimonadaceae</taxon>
        <taxon>Cymbomonas</taxon>
    </lineage>
</organism>
<dbReference type="InterPro" id="IPR044890">
    <property type="entry name" value="TMEM14_sf"/>
</dbReference>
<dbReference type="PANTHER" id="PTHR12668:SF5">
    <property type="entry name" value="PROTEIN FATTY ACID EXPORT 5-RELATED"/>
    <property type="match status" value="1"/>
</dbReference>